<proteinExistence type="predicted"/>
<evidence type="ECO:0000256" key="3">
    <source>
        <dbReference type="ARBA" id="ARBA00022475"/>
    </source>
</evidence>
<evidence type="ECO:0000256" key="5">
    <source>
        <dbReference type="ARBA" id="ARBA00022729"/>
    </source>
</evidence>
<dbReference type="SUPFAM" id="SSF48726">
    <property type="entry name" value="Immunoglobulin"/>
    <property type="match status" value="1"/>
</dbReference>
<dbReference type="GeneTree" id="ENSGT01150000286938"/>
<sequence>MILFCYLLCLSLLPMGTMSEILLSQSNPEIRKPGESVKITCKTSGFNLADVYMHWVRQAPGGGLEWVGRIDPADGGTIYLSSLQERFKITTENSIGTVYLEISHLTLEDTATYYCARDTVEKGRDLPKISSCNDSLITQW</sequence>
<dbReference type="GO" id="GO:0002250">
    <property type="term" value="P:adaptive immune response"/>
    <property type="evidence" value="ECO:0007669"/>
    <property type="project" value="UniProtKB-KW"/>
</dbReference>
<dbReference type="PROSITE" id="PS50835">
    <property type="entry name" value="IG_LIKE"/>
    <property type="match status" value="1"/>
</dbReference>
<dbReference type="GO" id="GO:0005576">
    <property type="term" value="C:extracellular region"/>
    <property type="evidence" value="ECO:0007669"/>
    <property type="project" value="UniProtKB-SubCell"/>
</dbReference>
<dbReference type="Pfam" id="PF07686">
    <property type="entry name" value="V-set"/>
    <property type="match status" value="1"/>
</dbReference>
<keyword evidence="3" id="KW-1003">Cell membrane</keyword>
<dbReference type="SMART" id="SM00409">
    <property type="entry name" value="IG"/>
    <property type="match status" value="1"/>
</dbReference>
<dbReference type="AlphaFoldDB" id="A0A803JUD5"/>
<dbReference type="SMART" id="SM00406">
    <property type="entry name" value="IGv"/>
    <property type="match status" value="1"/>
</dbReference>
<dbReference type="GO" id="GO:0019814">
    <property type="term" value="C:immunoglobulin complex"/>
    <property type="evidence" value="ECO:0007669"/>
    <property type="project" value="UniProtKB-KW"/>
</dbReference>
<evidence type="ECO:0000313" key="14">
    <source>
        <dbReference type="Ensembl" id="ENSXETP00000111636"/>
    </source>
</evidence>
<dbReference type="GO" id="GO:0005886">
    <property type="term" value="C:plasma membrane"/>
    <property type="evidence" value="ECO:0007669"/>
    <property type="project" value="UniProtKB-SubCell"/>
</dbReference>
<organism evidence="14">
    <name type="scientific">Xenopus tropicalis</name>
    <name type="common">Western clawed frog</name>
    <name type="synonym">Silurana tropicalis</name>
    <dbReference type="NCBI Taxonomy" id="8364"/>
    <lineage>
        <taxon>Eukaryota</taxon>
        <taxon>Metazoa</taxon>
        <taxon>Chordata</taxon>
        <taxon>Craniata</taxon>
        <taxon>Vertebrata</taxon>
        <taxon>Euteleostomi</taxon>
        <taxon>Amphibia</taxon>
        <taxon>Batrachia</taxon>
        <taxon>Anura</taxon>
        <taxon>Pipoidea</taxon>
        <taxon>Pipidae</taxon>
        <taxon>Xenopodinae</taxon>
        <taxon>Xenopus</taxon>
        <taxon>Silurana</taxon>
    </lineage>
</organism>
<dbReference type="InterPro" id="IPR007110">
    <property type="entry name" value="Ig-like_dom"/>
</dbReference>
<evidence type="ECO:0000256" key="2">
    <source>
        <dbReference type="ARBA" id="ARBA00004613"/>
    </source>
</evidence>
<evidence type="ECO:0000256" key="7">
    <source>
        <dbReference type="ARBA" id="ARBA00023130"/>
    </source>
</evidence>
<evidence type="ECO:0000259" key="13">
    <source>
        <dbReference type="PROSITE" id="PS50835"/>
    </source>
</evidence>
<reference evidence="14" key="1">
    <citation type="journal article" date="2010" name="Science">
        <title>The genome of the Western clawed frog Xenopus tropicalis.</title>
        <authorList>
            <person name="Hellsten U."/>
            <person name="Harland R.M."/>
            <person name="Gilchrist M.J."/>
            <person name="Hendrix D."/>
            <person name="Jurka J."/>
            <person name="Kapitonov V."/>
            <person name="Ovcharenko I."/>
            <person name="Putnam N.H."/>
            <person name="Shu S."/>
            <person name="Taher L."/>
            <person name="Blitz I.L."/>
            <person name="Blumberg B."/>
            <person name="Dichmann D.S."/>
            <person name="Dubchak I."/>
            <person name="Amaya E."/>
            <person name="Detter J.C."/>
            <person name="Fletcher R."/>
            <person name="Gerhard D.S."/>
            <person name="Goodstein D."/>
            <person name="Graves T."/>
            <person name="Grigoriev I.V."/>
            <person name="Grimwood J."/>
            <person name="Kawashima T."/>
            <person name="Lindquist E."/>
            <person name="Lucas S.M."/>
            <person name="Mead P.E."/>
            <person name="Mitros T."/>
            <person name="Ogino H."/>
            <person name="Ohta Y."/>
            <person name="Poliakov A.V."/>
            <person name="Pollet N."/>
            <person name="Robert J."/>
            <person name="Salamov A."/>
            <person name="Sater A.K."/>
            <person name="Schmutz J."/>
            <person name="Terry A."/>
            <person name="Vize P.D."/>
            <person name="Warren W.C."/>
            <person name="Wells D."/>
            <person name="Wills A."/>
            <person name="Wilson R.K."/>
            <person name="Zimmerman L.B."/>
            <person name="Zorn A.M."/>
            <person name="Grainger R."/>
            <person name="Grammer T."/>
            <person name="Khokha M.K."/>
            <person name="Richardson P.M."/>
            <person name="Rokhsar D.S."/>
        </authorList>
    </citation>
    <scope>NUCLEOTIDE SEQUENCE [LARGE SCALE GENOMIC DNA]</scope>
    <source>
        <strain evidence="14">Nigerian</strain>
    </source>
</reference>
<accession>A0A803JUD5</accession>
<protein>
    <recommendedName>
        <fullName evidence="13">Ig-like domain-containing protein</fullName>
    </recommendedName>
</protein>
<evidence type="ECO:0000256" key="8">
    <source>
        <dbReference type="ARBA" id="ARBA00023136"/>
    </source>
</evidence>
<reference evidence="14" key="2">
    <citation type="submission" date="2021-03" db="UniProtKB">
        <authorList>
            <consortium name="Ensembl"/>
        </authorList>
    </citation>
    <scope>IDENTIFICATION</scope>
</reference>
<keyword evidence="7" id="KW-1064">Adaptive immunity</keyword>
<dbReference type="InParanoid" id="A0A803JUD5"/>
<dbReference type="Ensembl" id="ENSXETT00000115968">
    <property type="protein sequence ID" value="ENSXETP00000111636"/>
    <property type="gene ID" value="ENSXETG00000049091"/>
</dbReference>
<dbReference type="InterPro" id="IPR003599">
    <property type="entry name" value="Ig_sub"/>
</dbReference>
<keyword evidence="8" id="KW-0472">Membrane</keyword>
<dbReference type="InterPro" id="IPR036179">
    <property type="entry name" value="Ig-like_dom_sf"/>
</dbReference>
<dbReference type="InterPro" id="IPR050199">
    <property type="entry name" value="IgHV"/>
</dbReference>
<feature type="signal peptide" evidence="12">
    <location>
        <begin position="1"/>
        <end position="19"/>
    </location>
</feature>
<evidence type="ECO:0000256" key="11">
    <source>
        <dbReference type="ARBA" id="ARBA00043265"/>
    </source>
</evidence>
<keyword evidence="5 12" id="KW-0732">Signal</keyword>
<feature type="chain" id="PRO_5030531468" description="Ig-like domain-containing protein" evidence="12">
    <location>
        <begin position="20"/>
        <end position="140"/>
    </location>
</feature>
<keyword evidence="10" id="KW-0393">Immunoglobulin domain</keyword>
<keyword evidence="9" id="KW-1015">Disulfide bond</keyword>
<evidence type="ECO:0000256" key="4">
    <source>
        <dbReference type="ARBA" id="ARBA00022525"/>
    </source>
</evidence>
<dbReference type="FunFam" id="2.60.40.10:FF:001072">
    <property type="entry name" value="Immunoglobulin heavy variable V1-24"/>
    <property type="match status" value="1"/>
</dbReference>
<dbReference type="PANTHER" id="PTHR23266">
    <property type="entry name" value="IMMUNOGLOBULIN HEAVY CHAIN"/>
    <property type="match status" value="1"/>
</dbReference>
<evidence type="ECO:0000256" key="9">
    <source>
        <dbReference type="ARBA" id="ARBA00023157"/>
    </source>
</evidence>
<dbReference type="Gene3D" id="2.60.40.10">
    <property type="entry name" value="Immunoglobulins"/>
    <property type="match status" value="1"/>
</dbReference>
<evidence type="ECO:0000256" key="1">
    <source>
        <dbReference type="ARBA" id="ARBA00004236"/>
    </source>
</evidence>
<dbReference type="InterPro" id="IPR013106">
    <property type="entry name" value="Ig_V-set"/>
</dbReference>
<name>A0A803JUD5_XENTR</name>
<evidence type="ECO:0000256" key="12">
    <source>
        <dbReference type="SAM" id="SignalP"/>
    </source>
</evidence>
<keyword evidence="4" id="KW-0964">Secreted</keyword>
<keyword evidence="11" id="KW-1280">Immunoglobulin</keyword>
<feature type="domain" description="Ig-like" evidence="13">
    <location>
        <begin position="14"/>
        <end position="115"/>
    </location>
</feature>
<keyword evidence="6" id="KW-0391">Immunity</keyword>
<evidence type="ECO:0000256" key="6">
    <source>
        <dbReference type="ARBA" id="ARBA00022859"/>
    </source>
</evidence>
<comment type="subcellular location">
    <subcellularLocation>
        <location evidence="1">Cell membrane</location>
    </subcellularLocation>
    <subcellularLocation>
        <location evidence="2">Secreted</location>
    </subcellularLocation>
</comment>
<evidence type="ECO:0000256" key="10">
    <source>
        <dbReference type="ARBA" id="ARBA00023319"/>
    </source>
</evidence>
<dbReference type="InterPro" id="IPR013783">
    <property type="entry name" value="Ig-like_fold"/>
</dbReference>